<keyword evidence="2" id="KW-1185">Reference proteome</keyword>
<evidence type="ECO:0000313" key="2">
    <source>
        <dbReference type="Proteomes" id="UP000220527"/>
    </source>
</evidence>
<sequence length="78" mass="8995">MKTAISIPDPLFQAAEQYAQEQGLSRSELYARAIQHYLQTYRYQGITEALNRIYAEEDASIEPGYIAVQTQILPKEDW</sequence>
<organism evidence="1 2">
    <name type="scientific">Candidatus Viridilinea mediisalina</name>
    <dbReference type="NCBI Taxonomy" id="2024553"/>
    <lineage>
        <taxon>Bacteria</taxon>
        <taxon>Bacillati</taxon>
        <taxon>Chloroflexota</taxon>
        <taxon>Chloroflexia</taxon>
        <taxon>Chloroflexales</taxon>
        <taxon>Chloroflexineae</taxon>
        <taxon>Oscillochloridaceae</taxon>
        <taxon>Candidatus Viridilinea</taxon>
    </lineage>
</organism>
<dbReference type="InterPro" id="IPR013321">
    <property type="entry name" value="Arc_rbn_hlx_hlx"/>
</dbReference>
<reference evidence="2" key="1">
    <citation type="submission" date="2017-08" db="EMBL/GenBank/DDBJ databases">
        <authorList>
            <person name="Grouzdev D.S."/>
            <person name="Gaisin V.A."/>
            <person name="Rysina M.S."/>
            <person name="Gorlenko V.M."/>
        </authorList>
    </citation>
    <scope>NUCLEOTIDE SEQUENCE [LARGE SCALE GENOMIC DNA]</scope>
    <source>
        <strain evidence="2">Kir15-3F</strain>
    </source>
</reference>
<dbReference type="RefSeq" id="WP_097643963.1">
    <property type="nucleotide sequence ID" value="NZ_NQWI01000037.1"/>
</dbReference>
<dbReference type="InterPro" id="IPR010985">
    <property type="entry name" value="Ribbon_hlx_hlx"/>
</dbReference>
<dbReference type="AlphaFoldDB" id="A0A2A6RJQ5"/>
<dbReference type="Proteomes" id="UP000220527">
    <property type="component" value="Unassembled WGS sequence"/>
</dbReference>
<name>A0A2A6RJQ5_9CHLR</name>
<evidence type="ECO:0000313" key="1">
    <source>
        <dbReference type="EMBL" id="PDW03183.1"/>
    </source>
</evidence>
<gene>
    <name evidence="1" type="ORF">CJ255_09990</name>
</gene>
<dbReference type="GO" id="GO:0006355">
    <property type="term" value="P:regulation of DNA-templated transcription"/>
    <property type="evidence" value="ECO:0007669"/>
    <property type="project" value="InterPro"/>
</dbReference>
<dbReference type="SUPFAM" id="SSF47598">
    <property type="entry name" value="Ribbon-helix-helix"/>
    <property type="match status" value="1"/>
</dbReference>
<comment type="caution">
    <text evidence="1">The sequence shown here is derived from an EMBL/GenBank/DDBJ whole genome shotgun (WGS) entry which is preliminary data.</text>
</comment>
<dbReference type="EMBL" id="NQWI01000037">
    <property type="protein sequence ID" value="PDW03183.1"/>
    <property type="molecule type" value="Genomic_DNA"/>
</dbReference>
<dbReference type="Gene3D" id="1.10.1220.10">
    <property type="entry name" value="Met repressor-like"/>
    <property type="match status" value="1"/>
</dbReference>
<dbReference type="OrthoDB" id="73061at2"/>
<accession>A0A2A6RJQ5</accession>
<proteinExistence type="predicted"/>
<protein>
    <submittedName>
        <fullName evidence="1">ChpI protein</fullName>
    </submittedName>
</protein>